<dbReference type="SUPFAM" id="SSF50129">
    <property type="entry name" value="GroES-like"/>
    <property type="match status" value="1"/>
</dbReference>
<dbReference type="GO" id="GO:0016491">
    <property type="term" value="F:oxidoreductase activity"/>
    <property type="evidence" value="ECO:0007669"/>
    <property type="project" value="InterPro"/>
</dbReference>
<dbReference type="AlphaFoldDB" id="A0A225SQB7"/>
<protein>
    <submittedName>
        <fullName evidence="2">NADPH:quinone oxidoreductase</fullName>
    </submittedName>
</protein>
<reference evidence="2 3" key="1">
    <citation type="journal article" date="2010" name="Int. J. Syst. Evol. Microbiol.">
        <title>Reclassification of Herbaspirillum putei as a later heterotypic synonym of Herbaspirillum huttiense, with the description of H. huttiense subsp. huttiense subsp. nov. and H. huttiense subsp. putei subsp. nov., comb. nov., and description of Herbaspirillum aquaticum sp. nov.</title>
        <authorList>
            <person name="Dobritsa A.P."/>
            <person name="Reddy M.C."/>
            <person name="Samadpour M."/>
        </authorList>
    </citation>
    <scope>NUCLEOTIDE SEQUENCE [LARGE SCALE GENOMIC DNA]</scope>
    <source>
        <strain evidence="2 3">IEH 4430</strain>
    </source>
</reference>
<dbReference type="Gene3D" id="3.40.50.720">
    <property type="entry name" value="NAD(P)-binding Rossmann-like Domain"/>
    <property type="match status" value="1"/>
</dbReference>
<dbReference type="CDD" id="cd05289">
    <property type="entry name" value="MDR_like_2"/>
    <property type="match status" value="1"/>
</dbReference>
<dbReference type="RefSeq" id="WP_088756536.1">
    <property type="nucleotide sequence ID" value="NZ_NJGV01000021.1"/>
</dbReference>
<dbReference type="PANTHER" id="PTHR11695">
    <property type="entry name" value="ALCOHOL DEHYDROGENASE RELATED"/>
    <property type="match status" value="1"/>
</dbReference>
<dbReference type="InterPro" id="IPR011032">
    <property type="entry name" value="GroES-like_sf"/>
</dbReference>
<dbReference type="Gene3D" id="3.90.180.10">
    <property type="entry name" value="Medium-chain alcohol dehydrogenases, catalytic domain"/>
    <property type="match status" value="1"/>
</dbReference>
<sequence>MNAKAIRYHRYGPPEVMALESIEEPALAPGQVRVSLRAAGVAPVDTKLRAGLLQGRMELTLPKVPGRDGAGVIAESAAEGFHVGQAVCVIADMLGQGTYAETIVLPAERVVAQPDTLSVRQAAALLQPGASAWIPVVRTAQVQSGMKVLVHAGSGAVGSLMVRLAAHLGAEVWATCSSANKDDVLALGAAGVIAYDKEDFSALRGFDVVFDLVGGDTHDRSYPVLKPGGQLVWLVAAPIRERGEEFKVRVVRSMIDDDPQCLREVAMLAQQGVMVPTVGQCFPLAEATRAHALLESGKTARGRIVLDIG</sequence>
<dbReference type="InterPro" id="IPR020843">
    <property type="entry name" value="ER"/>
</dbReference>
<dbReference type="Pfam" id="PF13602">
    <property type="entry name" value="ADH_zinc_N_2"/>
    <property type="match status" value="1"/>
</dbReference>
<evidence type="ECO:0000259" key="1">
    <source>
        <dbReference type="SMART" id="SM00829"/>
    </source>
</evidence>
<dbReference type="Pfam" id="PF08240">
    <property type="entry name" value="ADH_N"/>
    <property type="match status" value="1"/>
</dbReference>
<organism evidence="2 3">
    <name type="scientific">Herbaspirillum aquaticum</name>
    <dbReference type="NCBI Taxonomy" id="568783"/>
    <lineage>
        <taxon>Bacteria</taxon>
        <taxon>Pseudomonadati</taxon>
        <taxon>Pseudomonadota</taxon>
        <taxon>Betaproteobacteria</taxon>
        <taxon>Burkholderiales</taxon>
        <taxon>Oxalobacteraceae</taxon>
        <taxon>Herbaspirillum</taxon>
    </lineage>
</organism>
<keyword evidence="3" id="KW-1185">Reference proteome</keyword>
<dbReference type="EMBL" id="NJGV01000021">
    <property type="protein sequence ID" value="OWY32950.1"/>
    <property type="molecule type" value="Genomic_DNA"/>
</dbReference>
<dbReference type="SMART" id="SM00829">
    <property type="entry name" value="PKS_ER"/>
    <property type="match status" value="1"/>
</dbReference>
<comment type="caution">
    <text evidence="2">The sequence shown here is derived from an EMBL/GenBank/DDBJ whole genome shotgun (WGS) entry which is preliminary data.</text>
</comment>
<dbReference type="Proteomes" id="UP000214747">
    <property type="component" value="Unassembled WGS sequence"/>
</dbReference>
<evidence type="ECO:0000313" key="3">
    <source>
        <dbReference type="Proteomes" id="UP000214747"/>
    </source>
</evidence>
<dbReference type="SUPFAM" id="SSF51735">
    <property type="entry name" value="NAD(P)-binding Rossmann-fold domains"/>
    <property type="match status" value="1"/>
</dbReference>
<gene>
    <name evidence="2" type="ORF">CEJ45_18670</name>
</gene>
<proteinExistence type="predicted"/>
<feature type="domain" description="Enoyl reductase (ER)" evidence="1">
    <location>
        <begin position="12"/>
        <end position="306"/>
    </location>
</feature>
<name>A0A225SQB7_9BURK</name>
<dbReference type="InterPro" id="IPR036291">
    <property type="entry name" value="NAD(P)-bd_dom_sf"/>
</dbReference>
<dbReference type="InterPro" id="IPR013154">
    <property type="entry name" value="ADH-like_N"/>
</dbReference>
<evidence type="ECO:0000313" key="2">
    <source>
        <dbReference type="EMBL" id="OWY32950.1"/>
    </source>
</evidence>
<accession>A0A225SQB7</accession>
<dbReference type="PANTHER" id="PTHR11695:SF294">
    <property type="entry name" value="RETICULON-4-INTERACTING PROTEIN 1, MITOCHONDRIAL"/>
    <property type="match status" value="1"/>
</dbReference>
<dbReference type="InterPro" id="IPR050700">
    <property type="entry name" value="YIM1/Zinc_Alcohol_DH_Fams"/>
</dbReference>